<feature type="binding site" evidence="7">
    <location>
        <position position="181"/>
    </location>
    <ligand>
        <name>substrate</name>
    </ligand>
</feature>
<dbReference type="PANTHER" id="PTHR23429:SF0">
    <property type="entry name" value="GLUCOSE-6-PHOSPHATE 1-DEHYDROGENASE"/>
    <property type="match status" value="1"/>
</dbReference>
<evidence type="ECO:0000256" key="6">
    <source>
        <dbReference type="ARBA" id="ARBA00023277"/>
    </source>
</evidence>
<dbReference type="InterPro" id="IPR022674">
    <property type="entry name" value="G6P_DH_NAD-bd"/>
</dbReference>
<name>A0ABP8MZQ6_9BACT</name>
<evidence type="ECO:0000259" key="8">
    <source>
        <dbReference type="Pfam" id="PF00479"/>
    </source>
</evidence>
<dbReference type="PIRSF" id="PIRSF000110">
    <property type="entry name" value="G6PD"/>
    <property type="match status" value="1"/>
</dbReference>
<keyword evidence="6 7" id="KW-0119">Carbohydrate metabolism</keyword>
<feature type="binding site" evidence="7">
    <location>
        <position position="329"/>
    </location>
    <ligand>
        <name>substrate</name>
    </ligand>
</feature>
<evidence type="ECO:0000313" key="10">
    <source>
        <dbReference type="EMBL" id="GAA4457689.1"/>
    </source>
</evidence>
<evidence type="ECO:0000256" key="3">
    <source>
        <dbReference type="ARBA" id="ARBA00022526"/>
    </source>
</evidence>
<feature type="active site" description="Proton acceptor" evidence="7">
    <location>
        <position position="239"/>
    </location>
</feature>
<dbReference type="RefSeq" id="WP_345324069.1">
    <property type="nucleotide sequence ID" value="NZ_BAABGA010000041.1"/>
</dbReference>
<feature type="binding site" evidence="7">
    <location>
        <position position="177"/>
    </location>
    <ligand>
        <name>substrate</name>
    </ligand>
</feature>
<comment type="catalytic activity">
    <reaction evidence="7">
        <text>D-glucose 6-phosphate + NADP(+) = 6-phospho-D-glucono-1,5-lactone + NADPH + H(+)</text>
        <dbReference type="Rhea" id="RHEA:15841"/>
        <dbReference type="ChEBI" id="CHEBI:15378"/>
        <dbReference type="ChEBI" id="CHEBI:57783"/>
        <dbReference type="ChEBI" id="CHEBI:57955"/>
        <dbReference type="ChEBI" id="CHEBI:58349"/>
        <dbReference type="ChEBI" id="CHEBI:61548"/>
        <dbReference type="EC" id="1.1.1.49"/>
    </reaction>
</comment>
<reference evidence="11" key="1">
    <citation type="journal article" date="2019" name="Int. J. Syst. Evol. Microbiol.">
        <title>The Global Catalogue of Microorganisms (GCM) 10K type strain sequencing project: providing services to taxonomists for standard genome sequencing and annotation.</title>
        <authorList>
            <consortium name="The Broad Institute Genomics Platform"/>
            <consortium name="The Broad Institute Genome Sequencing Center for Infectious Disease"/>
            <person name="Wu L."/>
            <person name="Ma J."/>
        </authorList>
    </citation>
    <scope>NUCLEOTIDE SEQUENCE [LARGE SCALE GENOMIC DNA]</scope>
    <source>
        <strain evidence="11">JCM 17759</strain>
    </source>
</reference>
<evidence type="ECO:0000256" key="1">
    <source>
        <dbReference type="ARBA" id="ARBA00004937"/>
    </source>
</evidence>
<dbReference type="Pfam" id="PF02781">
    <property type="entry name" value="G6PD_C"/>
    <property type="match status" value="1"/>
</dbReference>
<dbReference type="Gene3D" id="3.30.360.10">
    <property type="entry name" value="Dihydrodipicolinate Reductase, domain 2"/>
    <property type="match status" value="1"/>
</dbReference>
<keyword evidence="3 7" id="KW-0313">Glucose metabolism</keyword>
<feature type="binding site" evidence="7">
    <location>
        <begin position="85"/>
        <end position="86"/>
    </location>
    <ligand>
        <name>NADP(+)</name>
        <dbReference type="ChEBI" id="CHEBI:58349"/>
    </ligand>
</feature>
<comment type="function">
    <text evidence="7">Catalyzes the oxidation of glucose 6-phosphate to 6-phosphogluconolactone.</text>
</comment>
<comment type="caution">
    <text evidence="10">The sequence shown here is derived from an EMBL/GenBank/DDBJ whole genome shotgun (WGS) entry which is preliminary data.</text>
</comment>
<dbReference type="EMBL" id="BAABGA010000041">
    <property type="protein sequence ID" value="GAA4457689.1"/>
    <property type="molecule type" value="Genomic_DNA"/>
</dbReference>
<keyword evidence="4 7" id="KW-0521">NADP</keyword>
<dbReference type="HAMAP" id="MF_00966">
    <property type="entry name" value="G6PD"/>
    <property type="match status" value="1"/>
</dbReference>
<evidence type="ECO:0000259" key="9">
    <source>
        <dbReference type="Pfam" id="PF02781"/>
    </source>
</evidence>
<evidence type="ECO:0000256" key="5">
    <source>
        <dbReference type="ARBA" id="ARBA00023002"/>
    </source>
</evidence>
<feature type="domain" description="Glucose-6-phosphate dehydrogenase NAD-binding" evidence="8">
    <location>
        <begin position="6"/>
        <end position="186"/>
    </location>
</feature>
<dbReference type="InterPro" id="IPR036291">
    <property type="entry name" value="NAD(P)-bd_dom_sf"/>
</dbReference>
<organism evidence="10 11">
    <name type="scientific">Novipirellula rosea</name>
    <dbReference type="NCBI Taxonomy" id="1031540"/>
    <lineage>
        <taxon>Bacteria</taxon>
        <taxon>Pseudomonadati</taxon>
        <taxon>Planctomycetota</taxon>
        <taxon>Planctomycetia</taxon>
        <taxon>Pirellulales</taxon>
        <taxon>Pirellulaceae</taxon>
        <taxon>Novipirellula</taxon>
    </lineage>
</organism>
<evidence type="ECO:0000313" key="11">
    <source>
        <dbReference type="Proteomes" id="UP001500840"/>
    </source>
</evidence>
<gene>
    <name evidence="7 10" type="primary">zwf</name>
    <name evidence="10" type="ORF">GCM10023156_34870</name>
</gene>
<feature type="binding site" evidence="7">
    <location>
        <position position="43"/>
    </location>
    <ligand>
        <name>NADP(+)</name>
        <dbReference type="ChEBI" id="CHEBI:58349"/>
    </ligand>
</feature>
<dbReference type="PANTHER" id="PTHR23429">
    <property type="entry name" value="GLUCOSE-6-PHOSPHATE 1-DEHYDROGENASE G6PD"/>
    <property type="match status" value="1"/>
</dbReference>
<evidence type="ECO:0000256" key="7">
    <source>
        <dbReference type="HAMAP-Rule" id="MF_00966"/>
    </source>
</evidence>
<comment type="similarity">
    <text evidence="2 7">Belongs to the glucose-6-phosphate dehydrogenase family.</text>
</comment>
<dbReference type="NCBIfam" id="TIGR00871">
    <property type="entry name" value="zwf"/>
    <property type="match status" value="1"/>
</dbReference>
<accession>A0ABP8MZQ6</accession>
<dbReference type="Pfam" id="PF00479">
    <property type="entry name" value="G6PD_N"/>
    <property type="match status" value="1"/>
</dbReference>
<dbReference type="Proteomes" id="UP001500840">
    <property type="component" value="Unassembled WGS sequence"/>
</dbReference>
<keyword evidence="5 7" id="KW-0560">Oxidoreductase</keyword>
<feature type="binding site" evidence="7">
    <location>
        <position position="215"/>
    </location>
    <ligand>
        <name>substrate</name>
    </ligand>
</feature>
<feature type="domain" description="Glucose-6-phosphate dehydrogenase C-terminal" evidence="9">
    <location>
        <begin position="189"/>
        <end position="476"/>
    </location>
</feature>
<feature type="binding site" evidence="7">
    <location>
        <position position="234"/>
    </location>
    <ligand>
        <name>substrate</name>
    </ligand>
</feature>
<dbReference type="InterPro" id="IPR022675">
    <property type="entry name" value="G6P_DH_C"/>
</dbReference>
<keyword evidence="11" id="KW-1185">Reference proteome</keyword>
<dbReference type="SUPFAM" id="SSF55347">
    <property type="entry name" value="Glyceraldehyde-3-phosphate dehydrogenase-like, C-terminal domain"/>
    <property type="match status" value="1"/>
</dbReference>
<feature type="binding site" evidence="7">
    <location>
        <position position="147"/>
    </location>
    <ligand>
        <name>NADP(+)</name>
        <dbReference type="ChEBI" id="CHEBI:58349"/>
    </ligand>
</feature>
<dbReference type="PRINTS" id="PR00079">
    <property type="entry name" value="G6PDHDRGNASE"/>
</dbReference>
<evidence type="ECO:0000256" key="2">
    <source>
        <dbReference type="ARBA" id="ARBA00009975"/>
    </source>
</evidence>
<comment type="caution">
    <text evidence="7">Lacks conserved residue(s) required for the propagation of feature annotation.</text>
</comment>
<proteinExistence type="inferred from homology"/>
<sequence length="484" mass="55285">MAHTIVIFGASGDLTSRKLIPALYLMFKKDRLPEGSRIVGVSRSHFEHEEWRDSLCATTEKFAGKSFDAETWNRFSENVFYQAGDIKESDDFKKLGQFLSSIETEAHTGRVYYLSTMPQLYEEAIKQLGAAGLVDDSEGFRRVIIEKPFGTDLKTAQKLNRSIHTVFREDQIYRIDHYLGKETVQNIFALRFANSIFEPIWNRNFVDNIQITVAEEVVIGRRAGYYDTSGILRDMFQNHILQLMMITAMEPPARYDAALVRDEKVKVLHSVRRMSGGDFAMNTVRGQYKGYLQEEGVPEHSQTETFAALKLYCDNWRWKGVPFYLRSGKGMSCRTTQIVIQFKNVPHILFGEKTRSPLGNRLVIQVQPAEGIQLHFETKVPDSEMKTRTSTLDFSFRQAPGGTSMPDAYQRLLLDSLTGDASLFARSDEVELAWGIIDPIIEAWKSPAAPDLFPYEPGLWGPAEAGEWMHRQKREWFDVCPVLS</sequence>
<evidence type="ECO:0000256" key="4">
    <source>
        <dbReference type="ARBA" id="ARBA00022857"/>
    </source>
</evidence>
<dbReference type="SUPFAM" id="SSF51735">
    <property type="entry name" value="NAD(P)-binding Rossmann-fold domains"/>
    <property type="match status" value="1"/>
</dbReference>
<protein>
    <recommendedName>
        <fullName evidence="7">Glucose-6-phosphate 1-dehydrogenase</fullName>
        <shortName evidence="7">G6PD</shortName>
        <ecNumber evidence="7">1.1.1.49</ecNumber>
    </recommendedName>
</protein>
<dbReference type="PROSITE" id="PS00069">
    <property type="entry name" value="G6P_DEHYDROGENASE"/>
    <property type="match status" value="1"/>
</dbReference>
<dbReference type="EC" id="1.1.1.49" evidence="7"/>
<comment type="pathway">
    <text evidence="1 7">Carbohydrate degradation; pentose phosphate pathway; D-ribulose 5-phosphate from D-glucose 6-phosphate (oxidative stage): step 1/3.</text>
</comment>
<dbReference type="InterPro" id="IPR019796">
    <property type="entry name" value="G6P_DH_AS"/>
</dbReference>
<dbReference type="InterPro" id="IPR001282">
    <property type="entry name" value="G6P_DH"/>
</dbReference>
<dbReference type="Gene3D" id="3.40.50.720">
    <property type="entry name" value="NAD(P)-binding Rossmann-like Domain"/>
    <property type="match status" value="1"/>
</dbReference>